<dbReference type="InterPro" id="IPR005490">
    <property type="entry name" value="LD_TPept_cat_dom"/>
</dbReference>
<dbReference type="GO" id="GO:0016740">
    <property type="term" value="F:transferase activity"/>
    <property type="evidence" value="ECO:0007669"/>
    <property type="project" value="UniProtKB-KW"/>
</dbReference>
<dbReference type="Gene3D" id="2.40.440.10">
    <property type="entry name" value="L,D-transpeptidase catalytic domain-like"/>
    <property type="match status" value="1"/>
</dbReference>
<dbReference type="Proteomes" id="UP000241206">
    <property type="component" value="Unassembled WGS sequence"/>
</dbReference>
<reference evidence="10 11" key="1">
    <citation type="submission" date="2017-11" db="EMBL/GenBank/DDBJ databases">
        <title>Sphingomonas oleivorans sp. nov., isolated from oil-contaminated soil.</title>
        <authorList>
            <person name="Wang L."/>
            <person name="Chen L."/>
        </authorList>
    </citation>
    <scope>NUCLEOTIDE SEQUENCE [LARGE SCALE GENOMIC DNA]</scope>
    <source>
        <strain evidence="10 11">K101</strain>
    </source>
</reference>
<proteinExistence type="inferred from homology"/>
<dbReference type="RefSeq" id="WP_107394850.1">
    <property type="nucleotide sequence ID" value="NZ_PHHF01000043.1"/>
</dbReference>
<keyword evidence="8" id="KW-0732">Signal</keyword>
<keyword evidence="4 7" id="KW-0133">Cell shape</keyword>
<feature type="domain" description="L,D-TPase catalytic" evidence="9">
    <location>
        <begin position="218"/>
        <end position="373"/>
    </location>
</feature>
<gene>
    <name evidence="10" type="ORF">CV103_10225</name>
</gene>
<feature type="active site" description="Nucleophile" evidence="7">
    <location>
        <position position="348"/>
    </location>
</feature>
<dbReference type="PANTHER" id="PTHR41533">
    <property type="entry name" value="L,D-TRANSPEPTIDASE HI_1667-RELATED"/>
    <property type="match status" value="1"/>
</dbReference>
<keyword evidence="6 7" id="KW-0961">Cell wall biogenesis/degradation</keyword>
<evidence type="ECO:0000256" key="6">
    <source>
        <dbReference type="ARBA" id="ARBA00023316"/>
    </source>
</evidence>
<dbReference type="GO" id="GO:0004180">
    <property type="term" value="F:carboxypeptidase activity"/>
    <property type="evidence" value="ECO:0007669"/>
    <property type="project" value="UniProtKB-ARBA"/>
</dbReference>
<dbReference type="InterPro" id="IPR038063">
    <property type="entry name" value="Transpep_catalytic_dom"/>
</dbReference>
<name>A0A2T4HZC2_9SPHN</name>
<dbReference type="AlphaFoldDB" id="A0A2T4HZC2"/>
<sequence>METSRTVGGRLRRSGRLVRWLAAAGATAMTTLALAGEPMTMGAGPAEASTAAPAAMAAAPAPAPAPAERWQPADVAALLEEIDAAPGEGLDAAPYGGDAIRREMASGQGGAVLDALADAAALRLAGDYLNGRITDRAGFDWHIERTDADPARLQAGLRQALAAGQVRPWLRSLLPADPRYAALREALAATPPADAGRRDRLAANMERWRWLPRDLGADHIYVNVPSYTLDLVDDGKPVSSYTVVVGAPATPTPQIAMAASSVVVNPWWNVPASIIRSSRLRPGAVNPARGYEFYPVGGGRYAVRQRPGPGNALGRIKIDMPNAHAIYLHDTPAKAYFDKPSRAFSHGCIRVKDIDRLAEEMVRLDHGRTADIERGLAGRTTTTVKLDTARPVWLVYFTAQAGPDGKVAMLEDPYNRDSRLIARLNGPMRLASR</sequence>
<dbReference type="InterPro" id="IPR045380">
    <property type="entry name" value="LD_TPept_scaffold_dom"/>
</dbReference>
<comment type="pathway">
    <text evidence="1 7">Cell wall biogenesis; peptidoglycan biosynthesis.</text>
</comment>
<feature type="active site" description="Proton donor/acceptor" evidence="7">
    <location>
        <position position="329"/>
    </location>
</feature>
<dbReference type="PROSITE" id="PS52029">
    <property type="entry name" value="LD_TPASE"/>
    <property type="match status" value="1"/>
</dbReference>
<feature type="signal peptide" evidence="8">
    <location>
        <begin position="1"/>
        <end position="35"/>
    </location>
</feature>
<evidence type="ECO:0000256" key="5">
    <source>
        <dbReference type="ARBA" id="ARBA00022984"/>
    </source>
</evidence>
<dbReference type="CDD" id="cd16913">
    <property type="entry name" value="YkuD_like"/>
    <property type="match status" value="1"/>
</dbReference>
<evidence type="ECO:0000256" key="7">
    <source>
        <dbReference type="PROSITE-ProRule" id="PRU01373"/>
    </source>
</evidence>
<evidence type="ECO:0000256" key="8">
    <source>
        <dbReference type="SAM" id="SignalP"/>
    </source>
</evidence>
<protein>
    <submittedName>
        <fullName evidence="10">L,D-transpeptidase</fullName>
    </submittedName>
</protein>
<comment type="caution">
    <text evidence="10">The sequence shown here is derived from an EMBL/GenBank/DDBJ whole genome shotgun (WGS) entry which is preliminary data.</text>
</comment>
<dbReference type="GO" id="GO:0071555">
    <property type="term" value="P:cell wall organization"/>
    <property type="evidence" value="ECO:0007669"/>
    <property type="project" value="UniProtKB-UniRule"/>
</dbReference>
<evidence type="ECO:0000256" key="1">
    <source>
        <dbReference type="ARBA" id="ARBA00004752"/>
    </source>
</evidence>
<dbReference type="PANTHER" id="PTHR41533:SF2">
    <property type="entry name" value="BLR7131 PROTEIN"/>
    <property type="match status" value="1"/>
</dbReference>
<dbReference type="Pfam" id="PF03734">
    <property type="entry name" value="YkuD"/>
    <property type="match status" value="1"/>
</dbReference>
<dbReference type="UniPathway" id="UPA00219"/>
<comment type="similarity">
    <text evidence="2">Belongs to the YkuD family.</text>
</comment>
<dbReference type="GO" id="GO:0008360">
    <property type="term" value="P:regulation of cell shape"/>
    <property type="evidence" value="ECO:0007669"/>
    <property type="project" value="UniProtKB-UniRule"/>
</dbReference>
<evidence type="ECO:0000259" key="9">
    <source>
        <dbReference type="PROSITE" id="PS52029"/>
    </source>
</evidence>
<evidence type="ECO:0000256" key="2">
    <source>
        <dbReference type="ARBA" id="ARBA00005992"/>
    </source>
</evidence>
<dbReference type="GO" id="GO:0009252">
    <property type="term" value="P:peptidoglycan biosynthetic process"/>
    <property type="evidence" value="ECO:0007669"/>
    <property type="project" value="UniProtKB-UniPathway"/>
</dbReference>
<dbReference type="InterPro" id="IPR052905">
    <property type="entry name" value="LD-transpeptidase_YkuD-like"/>
</dbReference>
<dbReference type="Pfam" id="PF20142">
    <property type="entry name" value="Scaffold"/>
    <property type="match status" value="1"/>
</dbReference>
<dbReference type="SUPFAM" id="SSF141523">
    <property type="entry name" value="L,D-transpeptidase catalytic domain-like"/>
    <property type="match status" value="1"/>
</dbReference>
<keyword evidence="11" id="KW-1185">Reference proteome</keyword>
<evidence type="ECO:0000256" key="3">
    <source>
        <dbReference type="ARBA" id="ARBA00022679"/>
    </source>
</evidence>
<dbReference type="EMBL" id="PHHF01000043">
    <property type="protein sequence ID" value="PTD21633.1"/>
    <property type="molecule type" value="Genomic_DNA"/>
</dbReference>
<evidence type="ECO:0000313" key="11">
    <source>
        <dbReference type="Proteomes" id="UP000241206"/>
    </source>
</evidence>
<keyword evidence="5 7" id="KW-0573">Peptidoglycan synthesis</keyword>
<organism evidence="10 11">
    <name type="scientific">Edaphosphingomonas fennica</name>
    <dbReference type="NCBI Taxonomy" id="114404"/>
    <lineage>
        <taxon>Bacteria</taxon>
        <taxon>Pseudomonadati</taxon>
        <taxon>Pseudomonadota</taxon>
        <taxon>Alphaproteobacteria</taxon>
        <taxon>Sphingomonadales</taxon>
        <taxon>Rhizorhabdaceae</taxon>
        <taxon>Edaphosphingomonas</taxon>
    </lineage>
</organism>
<feature type="chain" id="PRO_5015768891" evidence="8">
    <location>
        <begin position="36"/>
        <end position="433"/>
    </location>
</feature>
<evidence type="ECO:0000313" key="10">
    <source>
        <dbReference type="EMBL" id="PTD21633.1"/>
    </source>
</evidence>
<evidence type="ECO:0000256" key="4">
    <source>
        <dbReference type="ARBA" id="ARBA00022960"/>
    </source>
</evidence>
<accession>A0A2T4HZC2</accession>
<keyword evidence="3" id="KW-0808">Transferase</keyword>